<evidence type="ECO:0000256" key="3">
    <source>
        <dbReference type="ARBA" id="ARBA00022960"/>
    </source>
</evidence>
<feature type="transmembrane region" description="Helical" evidence="6">
    <location>
        <begin position="111"/>
        <end position="131"/>
    </location>
</feature>
<dbReference type="PANTHER" id="PTHR30474">
    <property type="entry name" value="CELL CYCLE PROTEIN"/>
    <property type="match status" value="1"/>
</dbReference>
<organism evidence="7 8">
    <name type="scientific">Candidatus Magasanikbacteria bacterium CG10_big_fil_rev_8_21_14_0_10_43_6</name>
    <dbReference type="NCBI Taxonomy" id="1974650"/>
    <lineage>
        <taxon>Bacteria</taxon>
        <taxon>Candidatus Magasanikiibacteriota</taxon>
    </lineage>
</organism>
<keyword evidence="3" id="KW-0133">Cell shape</keyword>
<feature type="transmembrane region" description="Helical" evidence="6">
    <location>
        <begin position="48"/>
        <end position="66"/>
    </location>
</feature>
<dbReference type="Pfam" id="PF01098">
    <property type="entry name" value="FTSW_RODA_SPOVE"/>
    <property type="match status" value="1"/>
</dbReference>
<dbReference type="GO" id="GO:0015648">
    <property type="term" value="F:lipid-linked peptidoglycan transporter activity"/>
    <property type="evidence" value="ECO:0007669"/>
    <property type="project" value="TreeGrafter"/>
</dbReference>
<sequence length="289" mass="32469">MHMTITNRFFHFFRGYDWIITVVIFILTALGLAAIYSVDLSRGESLTYFPTQLIAFFIGLLVFILARNVHKTRYESGARIIYILGLLLLIGVLFFGVTIRGTTGWFRVFGFSFQPAEFAKLALVLLFGWWMSKQGRRYYSLEFVLSSGIAAGLYVGLILLQPDLGSALVLVGIWFGLLLFSGTKKRYIALLVGVVIATFVFGWFFLFQPYQKERLLTFVDPSRDPLDTGYNVTQSIIAIGSGKMFGRGLGFGSQSQLHFLPEAQTDFISSVIGEELGFVGLCILLILYF</sequence>
<dbReference type="AlphaFoldDB" id="A0A2M6W132"/>
<dbReference type="EMBL" id="PFBZ01000121">
    <property type="protein sequence ID" value="PIT86493.1"/>
    <property type="molecule type" value="Genomic_DNA"/>
</dbReference>
<gene>
    <name evidence="7" type="ORF">COU33_02840</name>
</gene>
<dbReference type="Proteomes" id="UP000229362">
    <property type="component" value="Unassembled WGS sequence"/>
</dbReference>
<evidence type="ECO:0000313" key="7">
    <source>
        <dbReference type="EMBL" id="PIT86493.1"/>
    </source>
</evidence>
<protein>
    <submittedName>
        <fullName evidence="7">Rod shape-determining protein RodA</fullName>
    </submittedName>
</protein>
<evidence type="ECO:0000313" key="8">
    <source>
        <dbReference type="Proteomes" id="UP000229362"/>
    </source>
</evidence>
<evidence type="ECO:0000256" key="5">
    <source>
        <dbReference type="ARBA" id="ARBA00023136"/>
    </source>
</evidence>
<feature type="non-terminal residue" evidence="7">
    <location>
        <position position="289"/>
    </location>
</feature>
<keyword evidence="5 6" id="KW-0472">Membrane</keyword>
<evidence type="ECO:0000256" key="2">
    <source>
        <dbReference type="ARBA" id="ARBA00022692"/>
    </source>
</evidence>
<dbReference type="PANTHER" id="PTHR30474:SF1">
    <property type="entry name" value="PEPTIDOGLYCAN GLYCOSYLTRANSFERASE MRDB"/>
    <property type="match status" value="1"/>
</dbReference>
<keyword evidence="2 6" id="KW-0812">Transmembrane</keyword>
<comment type="subcellular location">
    <subcellularLocation>
        <location evidence="1">Membrane</location>
        <topology evidence="1">Multi-pass membrane protein</topology>
    </subcellularLocation>
</comment>
<feature type="transmembrane region" description="Helical" evidence="6">
    <location>
        <begin position="187"/>
        <end position="206"/>
    </location>
</feature>
<feature type="transmembrane region" description="Helical" evidence="6">
    <location>
        <begin position="138"/>
        <end position="158"/>
    </location>
</feature>
<feature type="transmembrane region" description="Helical" evidence="6">
    <location>
        <begin position="12"/>
        <end position="36"/>
    </location>
</feature>
<dbReference type="GO" id="GO:0032153">
    <property type="term" value="C:cell division site"/>
    <property type="evidence" value="ECO:0007669"/>
    <property type="project" value="TreeGrafter"/>
</dbReference>
<dbReference type="GO" id="GO:0051301">
    <property type="term" value="P:cell division"/>
    <property type="evidence" value="ECO:0007669"/>
    <property type="project" value="InterPro"/>
</dbReference>
<evidence type="ECO:0000256" key="6">
    <source>
        <dbReference type="SAM" id="Phobius"/>
    </source>
</evidence>
<proteinExistence type="predicted"/>
<dbReference type="GO" id="GO:0005886">
    <property type="term" value="C:plasma membrane"/>
    <property type="evidence" value="ECO:0007669"/>
    <property type="project" value="TreeGrafter"/>
</dbReference>
<feature type="transmembrane region" description="Helical" evidence="6">
    <location>
        <begin position="267"/>
        <end position="288"/>
    </location>
</feature>
<reference evidence="8" key="1">
    <citation type="submission" date="2017-09" db="EMBL/GenBank/DDBJ databases">
        <title>Depth-based differentiation of microbial function through sediment-hosted aquifers and enrichment of novel symbionts in the deep terrestrial subsurface.</title>
        <authorList>
            <person name="Probst A.J."/>
            <person name="Ladd B."/>
            <person name="Jarett J.K."/>
            <person name="Geller-Mcgrath D.E."/>
            <person name="Sieber C.M.K."/>
            <person name="Emerson J.B."/>
            <person name="Anantharaman K."/>
            <person name="Thomas B.C."/>
            <person name="Malmstrom R."/>
            <person name="Stieglmeier M."/>
            <person name="Klingl A."/>
            <person name="Woyke T."/>
            <person name="Ryan C.M."/>
            <person name="Banfield J.F."/>
        </authorList>
    </citation>
    <scope>NUCLEOTIDE SEQUENCE [LARGE SCALE GENOMIC DNA]</scope>
</reference>
<feature type="transmembrane region" description="Helical" evidence="6">
    <location>
        <begin position="164"/>
        <end position="180"/>
    </location>
</feature>
<dbReference type="GO" id="GO:0008360">
    <property type="term" value="P:regulation of cell shape"/>
    <property type="evidence" value="ECO:0007669"/>
    <property type="project" value="UniProtKB-KW"/>
</dbReference>
<evidence type="ECO:0000256" key="1">
    <source>
        <dbReference type="ARBA" id="ARBA00004141"/>
    </source>
</evidence>
<accession>A0A2M6W132</accession>
<comment type="caution">
    <text evidence="7">The sequence shown here is derived from an EMBL/GenBank/DDBJ whole genome shotgun (WGS) entry which is preliminary data.</text>
</comment>
<evidence type="ECO:0000256" key="4">
    <source>
        <dbReference type="ARBA" id="ARBA00022989"/>
    </source>
</evidence>
<name>A0A2M6W132_9BACT</name>
<feature type="transmembrane region" description="Helical" evidence="6">
    <location>
        <begin position="78"/>
        <end position="99"/>
    </location>
</feature>
<dbReference type="InterPro" id="IPR001182">
    <property type="entry name" value="FtsW/RodA"/>
</dbReference>
<keyword evidence="4 6" id="KW-1133">Transmembrane helix</keyword>